<organism evidence="1 2">
    <name type="scientific">Desulfonema limicola</name>
    <dbReference type="NCBI Taxonomy" id="45656"/>
    <lineage>
        <taxon>Bacteria</taxon>
        <taxon>Pseudomonadati</taxon>
        <taxon>Thermodesulfobacteriota</taxon>
        <taxon>Desulfobacteria</taxon>
        <taxon>Desulfobacterales</taxon>
        <taxon>Desulfococcaceae</taxon>
        <taxon>Desulfonema</taxon>
    </lineage>
</organism>
<dbReference type="EMBL" id="CP061799">
    <property type="protein sequence ID" value="QTA78459.1"/>
    <property type="molecule type" value="Genomic_DNA"/>
</dbReference>
<evidence type="ECO:0000313" key="1">
    <source>
        <dbReference type="EMBL" id="QTA78459.1"/>
    </source>
</evidence>
<protein>
    <submittedName>
        <fullName evidence="1">Uncharacterized protein</fullName>
    </submittedName>
</protein>
<reference evidence="1" key="1">
    <citation type="journal article" date="2021" name="Microb. Physiol.">
        <title>Proteogenomic Insights into the Physiology of Marine, Sulfate-Reducing, Filamentous Desulfonema limicola and Desulfonema magnum.</title>
        <authorList>
            <person name="Schnaars V."/>
            <person name="Wohlbrand L."/>
            <person name="Scheve S."/>
            <person name="Hinrichs C."/>
            <person name="Reinhardt R."/>
            <person name="Rabus R."/>
        </authorList>
    </citation>
    <scope>NUCLEOTIDE SEQUENCE</scope>
    <source>
        <strain evidence="1">5ac10</strain>
    </source>
</reference>
<proteinExistence type="predicted"/>
<name>A0A975B484_9BACT</name>
<dbReference type="Proteomes" id="UP000663720">
    <property type="component" value="Chromosome"/>
</dbReference>
<sequence>MLKNMKNNHPKEIKLAQGIKSVLLSNLNMAESIEARKHQYNLILKISEALHEIFVQYVWMAHCLLLLPGSEQKKLADSIHISLSTCRKVGHYMKTWENIPEESRELVLENMEKQILEPVIEQLLSAQEKEVI</sequence>
<keyword evidence="2" id="KW-1185">Reference proteome</keyword>
<accession>A0A975B484</accession>
<dbReference type="AlphaFoldDB" id="A0A975B484"/>
<evidence type="ECO:0000313" key="2">
    <source>
        <dbReference type="Proteomes" id="UP000663720"/>
    </source>
</evidence>
<gene>
    <name evidence="1" type="ORF">dnl_06810</name>
</gene>
<dbReference type="KEGG" id="dli:dnl_06810"/>